<protein>
    <submittedName>
        <fullName evidence="1">Lysine-specific demethylase JMJ16</fullName>
    </submittedName>
</protein>
<evidence type="ECO:0000313" key="1">
    <source>
        <dbReference type="RefSeq" id="XP_016507330.1"/>
    </source>
</evidence>
<dbReference type="PANTHER" id="PTHR22715">
    <property type="entry name" value="TRANSFORMING GROWTH FACTOR BETA REGULATED GENE 1"/>
    <property type="match status" value="1"/>
</dbReference>
<dbReference type="AlphaFoldDB" id="A0A1S4D1L5"/>
<dbReference type="Gene3D" id="3.30.160.360">
    <property type="match status" value="1"/>
</dbReference>
<sequence>MCYYVSEVLDAGRDGPLFMVSLEHCPNEVFVHLSAVRCWDMVRERVNQEITKQHKLGKLKLPPLQPPGSLDGMEMFGFSSPAIIQVIQAMDQNQVCSEYWKSRPMMLRAPSASVDSLRLNIKSEISNDPTGADTVLSGLIKKANSEELHALYTLLKTNNLTPNQGLMTRLLNEEIDKRGR</sequence>
<gene>
    <name evidence="1" type="primary">LOC107825015</name>
</gene>
<dbReference type="InterPro" id="IPR040092">
    <property type="entry name" value="TBRG1"/>
</dbReference>
<dbReference type="SMART" id="SM00542">
    <property type="entry name" value="FYRC"/>
    <property type="match status" value="1"/>
</dbReference>
<dbReference type="PROSITE" id="PS51543">
    <property type="entry name" value="FYRC"/>
    <property type="match status" value="1"/>
</dbReference>
<name>A0A1S4D1L5_TOBAC</name>
<dbReference type="PaxDb" id="4097-A0A1S4D1L5"/>
<dbReference type="KEGG" id="nta:107825015"/>
<proteinExistence type="predicted"/>
<dbReference type="RefSeq" id="XP_016507330.1">
    <property type="nucleotide sequence ID" value="XM_016651844.1"/>
</dbReference>
<dbReference type="GO" id="GO:0005634">
    <property type="term" value="C:nucleus"/>
    <property type="evidence" value="ECO:0007669"/>
    <property type="project" value="InterPro"/>
</dbReference>
<dbReference type="InterPro" id="IPR003889">
    <property type="entry name" value="FYrich_C"/>
</dbReference>
<organism evidence="1">
    <name type="scientific">Nicotiana tabacum</name>
    <name type="common">Common tobacco</name>
    <dbReference type="NCBI Taxonomy" id="4097"/>
    <lineage>
        <taxon>Eukaryota</taxon>
        <taxon>Viridiplantae</taxon>
        <taxon>Streptophyta</taxon>
        <taxon>Embryophyta</taxon>
        <taxon>Tracheophyta</taxon>
        <taxon>Spermatophyta</taxon>
        <taxon>Magnoliopsida</taxon>
        <taxon>eudicotyledons</taxon>
        <taxon>Gunneridae</taxon>
        <taxon>Pentapetalae</taxon>
        <taxon>asterids</taxon>
        <taxon>lamiids</taxon>
        <taxon>Solanales</taxon>
        <taxon>Solanaceae</taxon>
        <taxon>Nicotianoideae</taxon>
        <taxon>Nicotianeae</taxon>
        <taxon>Nicotiana</taxon>
    </lineage>
</organism>
<dbReference type="Pfam" id="PF05965">
    <property type="entry name" value="FYRC"/>
    <property type="match status" value="1"/>
</dbReference>
<dbReference type="STRING" id="4097.A0A1S4D1L5"/>
<reference evidence="1" key="1">
    <citation type="submission" date="2025-08" db="UniProtKB">
        <authorList>
            <consortium name="RefSeq"/>
        </authorList>
    </citation>
    <scope>IDENTIFICATION</scope>
</reference>
<accession>A0A1S4D1L5</accession>
<dbReference type="PANTHER" id="PTHR22715:SF0">
    <property type="entry name" value="TRANSFORMING GROWTH FACTOR BETA REGULATOR 1"/>
    <property type="match status" value="1"/>
</dbReference>
<dbReference type="OrthoDB" id="1749872at2759"/>